<evidence type="ECO:0000259" key="1">
    <source>
        <dbReference type="PROSITE" id="PS50104"/>
    </source>
</evidence>
<evidence type="ECO:0000313" key="2">
    <source>
        <dbReference type="EMBL" id="TRW17730.1"/>
    </source>
</evidence>
<dbReference type="PROSITE" id="PS50104">
    <property type="entry name" value="TIR"/>
    <property type="match status" value="1"/>
</dbReference>
<accession>A0A552UHR2</accession>
<dbReference type="InterPro" id="IPR035897">
    <property type="entry name" value="Toll_tir_struct_dom_sf"/>
</dbReference>
<evidence type="ECO:0000313" key="3">
    <source>
        <dbReference type="Proteomes" id="UP000317894"/>
    </source>
</evidence>
<dbReference type="Proteomes" id="UP000317894">
    <property type="component" value="Unassembled WGS sequence"/>
</dbReference>
<keyword evidence="3" id="KW-1185">Reference proteome</keyword>
<keyword evidence="2" id="KW-0675">Receptor</keyword>
<dbReference type="InterPro" id="IPR000157">
    <property type="entry name" value="TIR_dom"/>
</dbReference>
<dbReference type="AlphaFoldDB" id="A0A552UHR2"/>
<protein>
    <submittedName>
        <fullName evidence="2">Toll/interleukin-1 receptor domain-containing protein</fullName>
    </submittedName>
</protein>
<organism evidence="2 3">
    <name type="scientific">Glacieibacterium frigidum</name>
    <dbReference type="NCBI Taxonomy" id="2593303"/>
    <lineage>
        <taxon>Bacteria</taxon>
        <taxon>Pseudomonadati</taxon>
        <taxon>Pseudomonadota</taxon>
        <taxon>Alphaproteobacteria</taxon>
        <taxon>Sphingomonadales</taxon>
        <taxon>Sphingosinicellaceae</taxon>
        <taxon>Glacieibacterium</taxon>
    </lineage>
</organism>
<dbReference type="Gene3D" id="3.40.50.10140">
    <property type="entry name" value="Toll/interleukin-1 receptor homology (TIR) domain"/>
    <property type="match status" value="1"/>
</dbReference>
<comment type="caution">
    <text evidence="2">The sequence shown here is derived from an EMBL/GenBank/DDBJ whole genome shotgun (WGS) entry which is preliminary data.</text>
</comment>
<name>A0A552UHR2_9SPHN</name>
<proteinExistence type="predicted"/>
<dbReference type="GO" id="GO:0007165">
    <property type="term" value="P:signal transduction"/>
    <property type="evidence" value="ECO:0007669"/>
    <property type="project" value="InterPro"/>
</dbReference>
<dbReference type="EMBL" id="VJWA01000001">
    <property type="protein sequence ID" value="TRW17730.1"/>
    <property type="molecule type" value="Genomic_DNA"/>
</dbReference>
<sequence length="213" mass="23459">MACVDVDSAGSIWSNAVKVFISHNKADKTSARALAVLLVEQGVDVWFDEWEIRPGESITGGIERGLTESDVFVLLWSAAAHASNWVGTEVRAFIRGRVDDDGLRIVPLMIDGTALPALVADYRGFDLSGDMTLDQIAAELTGQPRDLEIARRLQTKLLELTASHATGGDPLPYLVCPTCASTELKRSTQEDRARDDVYYVIECRECAWTDWTQ</sequence>
<dbReference type="OrthoDB" id="4774809at2"/>
<gene>
    <name evidence="2" type="ORF">FMM06_06230</name>
</gene>
<feature type="domain" description="TIR" evidence="1">
    <location>
        <begin position="15"/>
        <end position="157"/>
    </location>
</feature>
<dbReference type="SUPFAM" id="SSF52200">
    <property type="entry name" value="Toll/Interleukin receptor TIR domain"/>
    <property type="match status" value="1"/>
</dbReference>
<reference evidence="2 3" key="1">
    <citation type="submission" date="2019-07" db="EMBL/GenBank/DDBJ databases">
        <title>Novel species isolated from glacier.</title>
        <authorList>
            <person name="Liu Q."/>
            <person name="Xin Y.-H."/>
        </authorList>
    </citation>
    <scope>NUCLEOTIDE SEQUENCE [LARGE SCALE GENOMIC DNA]</scope>
    <source>
        <strain evidence="2 3">LB1R16</strain>
    </source>
</reference>
<dbReference type="Pfam" id="PF13676">
    <property type="entry name" value="TIR_2"/>
    <property type="match status" value="1"/>
</dbReference>